<dbReference type="EMBL" id="JBHRTP010000109">
    <property type="protein sequence ID" value="MFC3111288.1"/>
    <property type="molecule type" value="Genomic_DNA"/>
</dbReference>
<protein>
    <recommendedName>
        <fullName evidence="3">DUF222 domain-containing protein</fullName>
    </recommendedName>
</protein>
<sequence>MNAMTVADPCLNHPATAPDPAASAYDALKAVQRSMGLQRLRLGALLCVLEDSGEWAGRTDGSSFRRFLVEEGIEPKAASQYMRVARVFVLQLQLPVAELRRIGHASMRVLASAADIATPANVDRIIDLVATLPRPEALDALKDLVPAERREIPNVFLPDPALRPVGKILDAVGNLTFEQKAALYRNLGKTAQPMSL</sequence>
<evidence type="ECO:0000313" key="1">
    <source>
        <dbReference type="EMBL" id="MFC3111288.1"/>
    </source>
</evidence>
<keyword evidence="2" id="KW-1185">Reference proteome</keyword>
<dbReference type="Proteomes" id="UP001595530">
    <property type="component" value="Unassembled WGS sequence"/>
</dbReference>
<reference evidence="2" key="1">
    <citation type="journal article" date="2019" name="Int. J. Syst. Evol. Microbiol.">
        <title>The Global Catalogue of Microorganisms (GCM) 10K type strain sequencing project: providing services to taxonomists for standard genome sequencing and annotation.</title>
        <authorList>
            <consortium name="The Broad Institute Genomics Platform"/>
            <consortium name="The Broad Institute Genome Sequencing Center for Infectious Disease"/>
            <person name="Wu L."/>
            <person name="Ma J."/>
        </authorList>
    </citation>
    <scope>NUCLEOTIDE SEQUENCE [LARGE SCALE GENOMIC DNA]</scope>
    <source>
        <strain evidence="2">KCTC 42986</strain>
    </source>
</reference>
<gene>
    <name evidence="1" type="ORF">ACFOFO_25645</name>
</gene>
<name>A0ABV7F8A3_9BURK</name>
<evidence type="ECO:0008006" key="3">
    <source>
        <dbReference type="Google" id="ProtNLM"/>
    </source>
</evidence>
<dbReference type="RefSeq" id="WP_390328738.1">
    <property type="nucleotide sequence ID" value="NZ_JBHRTP010000109.1"/>
</dbReference>
<organism evidence="1 2">
    <name type="scientific">Undibacterium arcticum</name>
    <dbReference type="NCBI Taxonomy" id="1762892"/>
    <lineage>
        <taxon>Bacteria</taxon>
        <taxon>Pseudomonadati</taxon>
        <taxon>Pseudomonadota</taxon>
        <taxon>Betaproteobacteria</taxon>
        <taxon>Burkholderiales</taxon>
        <taxon>Oxalobacteraceae</taxon>
        <taxon>Undibacterium</taxon>
    </lineage>
</organism>
<evidence type="ECO:0000313" key="2">
    <source>
        <dbReference type="Proteomes" id="UP001595530"/>
    </source>
</evidence>
<proteinExistence type="predicted"/>
<comment type="caution">
    <text evidence="1">The sequence shown here is derived from an EMBL/GenBank/DDBJ whole genome shotgun (WGS) entry which is preliminary data.</text>
</comment>
<accession>A0ABV7F8A3</accession>